<dbReference type="NCBIfam" id="TIGR02291">
    <property type="entry name" value="rimK_rel_E_lig"/>
    <property type="match status" value="1"/>
</dbReference>
<dbReference type="PANTHER" id="PTHR21621">
    <property type="entry name" value="RIBOSOMAL PROTEIN S6 MODIFICATION PROTEIN"/>
    <property type="match status" value="1"/>
</dbReference>
<dbReference type="SUPFAM" id="SSF56059">
    <property type="entry name" value="Glutathione synthetase ATP-binding domain-like"/>
    <property type="match status" value="1"/>
</dbReference>
<keyword evidence="2" id="KW-0067">ATP-binding</keyword>
<dbReference type="AlphaFoldDB" id="A0A1H6CQV0"/>
<proteinExistence type="predicted"/>
<keyword evidence="1" id="KW-0464">Manganese</keyword>
<dbReference type="GO" id="GO:0046872">
    <property type="term" value="F:metal ion binding"/>
    <property type="evidence" value="ECO:0007669"/>
    <property type="project" value="InterPro"/>
</dbReference>
<dbReference type="PROSITE" id="PS50975">
    <property type="entry name" value="ATP_GRASP"/>
    <property type="match status" value="1"/>
</dbReference>
<sequence>MIKHLEKVPVINKLKQRLFTDWIKPSQLKQAGILNMNKRNVDYIARYNDRSAYPLVDNKLKTKLVLKEYEVSSPKLLEVITEQHEIKGFRELVQKLDGFAIKPAKGSGGKGILVITGRDGDAFVKPSGSKVDLADIQRHLSNILAGLYSLGGSPDVAVVESLVRCEPMLANYSYQGVPDIRIVAFKGYPVMAMLRLSTQASDGKANLHQGAVGVGLDICTGEALHAVQFDRSIEHHPDTGQPLNAIKIDDWQKLLVMASRCFEATNLGYMGVDIVIDEEHGPLLLELNARPGLAIQMANGTGLLPRLRAVEALRRPHFTAEERVAWSMAHLGAASKPLSQPATEIEASEPVAVGA</sequence>
<keyword evidence="5" id="KW-1185">Reference proteome</keyword>
<dbReference type="Proteomes" id="UP000236745">
    <property type="component" value="Unassembled WGS sequence"/>
</dbReference>
<organism evidence="4 5">
    <name type="scientific">Marinobacterium lutimaris</name>
    <dbReference type="NCBI Taxonomy" id="568106"/>
    <lineage>
        <taxon>Bacteria</taxon>
        <taxon>Pseudomonadati</taxon>
        <taxon>Pseudomonadota</taxon>
        <taxon>Gammaproteobacteria</taxon>
        <taxon>Oceanospirillales</taxon>
        <taxon>Oceanospirillaceae</taxon>
        <taxon>Marinobacterium</taxon>
    </lineage>
</organism>
<dbReference type="GO" id="GO:0009432">
    <property type="term" value="P:SOS response"/>
    <property type="evidence" value="ECO:0007669"/>
    <property type="project" value="TreeGrafter"/>
</dbReference>
<evidence type="ECO:0000256" key="2">
    <source>
        <dbReference type="PROSITE-ProRule" id="PRU00409"/>
    </source>
</evidence>
<evidence type="ECO:0000256" key="1">
    <source>
        <dbReference type="ARBA" id="ARBA00023211"/>
    </source>
</evidence>
<evidence type="ECO:0000313" key="5">
    <source>
        <dbReference type="Proteomes" id="UP000236745"/>
    </source>
</evidence>
<reference evidence="4 5" key="1">
    <citation type="submission" date="2016-10" db="EMBL/GenBank/DDBJ databases">
        <authorList>
            <person name="de Groot N.N."/>
        </authorList>
    </citation>
    <scope>NUCLEOTIDE SEQUENCE [LARGE SCALE GENOMIC DNA]</scope>
    <source>
        <strain evidence="4 5">DSM 22012</strain>
    </source>
</reference>
<dbReference type="Gene3D" id="3.30.470.20">
    <property type="entry name" value="ATP-grasp fold, B domain"/>
    <property type="match status" value="1"/>
</dbReference>
<evidence type="ECO:0000259" key="3">
    <source>
        <dbReference type="PROSITE" id="PS50975"/>
    </source>
</evidence>
<dbReference type="EMBL" id="FNVQ01000004">
    <property type="protein sequence ID" value="SEG75372.1"/>
    <property type="molecule type" value="Genomic_DNA"/>
</dbReference>
<dbReference type="Pfam" id="PF14397">
    <property type="entry name" value="ATPgrasp_ST"/>
    <property type="match status" value="1"/>
</dbReference>
<evidence type="ECO:0000313" key="4">
    <source>
        <dbReference type="EMBL" id="SEG75372.1"/>
    </source>
</evidence>
<dbReference type="InterPro" id="IPR011761">
    <property type="entry name" value="ATP-grasp"/>
</dbReference>
<keyword evidence="4" id="KW-0436">Ligase</keyword>
<dbReference type="GO" id="GO:0005737">
    <property type="term" value="C:cytoplasm"/>
    <property type="evidence" value="ECO:0007669"/>
    <property type="project" value="TreeGrafter"/>
</dbReference>
<dbReference type="PANTHER" id="PTHR21621:SF0">
    <property type="entry name" value="BETA-CITRYLGLUTAMATE SYNTHASE B-RELATED"/>
    <property type="match status" value="1"/>
</dbReference>
<dbReference type="GO" id="GO:0005524">
    <property type="term" value="F:ATP binding"/>
    <property type="evidence" value="ECO:0007669"/>
    <property type="project" value="UniProtKB-UniRule"/>
</dbReference>
<gene>
    <name evidence="4" type="ORF">SAMN05444390_10452</name>
</gene>
<dbReference type="InterPro" id="IPR039523">
    <property type="entry name" value="RimK-rel_E_lig_ATP-grasp"/>
</dbReference>
<protein>
    <submittedName>
        <fullName evidence="4">Alpha-L-glutamate ligase-related protein</fullName>
    </submittedName>
</protein>
<name>A0A1H6CQV0_9GAMM</name>
<accession>A0A1H6CQV0</accession>
<dbReference type="GO" id="GO:0018169">
    <property type="term" value="F:ribosomal S6-glutamic acid ligase activity"/>
    <property type="evidence" value="ECO:0007669"/>
    <property type="project" value="TreeGrafter"/>
</dbReference>
<keyword evidence="2" id="KW-0547">Nucleotide-binding</keyword>
<dbReference type="InterPro" id="IPR011758">
    <property type="entry name" value="RimK-rel_E_lig"/>
</dbReference>
<dbReference type="RefSeq" id="WP_235009182.1">
    <property type="nucleotide sequence ID" value="NZ_FNVQ01000004.1"/>
</dbReference>
<feature type="domain" description="ATP-grasp" evidence="3">
    <location>
        <begin position="63"/>
        <end position="314"/>
    </location>
</feature>